<comment type="caution">
    <text evidence="1">The sequence shown here is derived from an EMBL/GenBank/DDBJ whole genome shotgun (WGS) entry which is preliminary data.</text>
</comment>
<dbReference type="EMBL" id="BNJK01000001">
    <property type="protein sequence ID" value="GHO97392.1"/>
    <property type="molecule type" value="Genomic_DNA"/>
</dbReference>
<accession>A0A8J3IV95</accession>
<sequence length="72" mass="8096">MSITYTQKELLNAIHPLAPRVVNFGVDTFLVNFKMADEEGKPNGDDLPDPVIKQLDEWQAEARKEQKPSSLA</sequence>
<dbReference type="RefSeq" id="WP_220207956.1">
    <property type="nucleotide sequence ID" value="NZ_BNJK01000001.1"/>
</dbReference>
<protein>
    <submittedName>
        <fullName evidence="1">Uncharacterized protein</fullName>
    </submittedName>
</protein>
<reference evidence="1" key="1">
    <citation type="submission" date="2020-10" db="EMBL/GenBank/DDBJ databases">
        <title>Taxonomic study of unclassified bacteria belonging to the class Ktedonobacteria.</title>
        <authorList>
            <person name="Yabe S."/>
            <person name="Wang C.M."/>
            <person name="Zheng Y."/>
            <person name="Sakai Y."/>
            <person name="Cavaletti L."/>
            <person name="Monciardini P."/>
            <person name="Donadio S."/>
        </authorList>
    </citation>
    <scope>NUCLEOTIDE SEQUENCE</scope>
    <source>
        <strain evidence="1">ID150040</strain>
    </source>
</reference>
<evidence type="ECO:0000313" key="1">
    <source>
        <dbReference type="EMBL" id="GHO97392.1"/>
    </source>
</evidence>
<dbReference type="Proteomes" id="UP000597444">
    <property type="component" value="Unassembled WGS sequence"/>
</dbReference>
<name>A0A8J3IV95_9CHLR</name>
<keyword evidence="2" id="KW-1185">Reference proteome</keyword>
<dbReference type="AlphaFoldDB" id="A0A8J3IV95"/>
<proteinExistence type="predicted"/>
<gene>
    <name evidence="1" type="ORF">KSF_074400</name>
</gene>
<evidence type="ECO:0000313" key="2">
    <source>
        <dbReference type="Proteomes" id="UP000597444"/>
    </source>
</evidence>
<organism evidence="1 2">
    <name type="scientific">Reticulibacter mediterranei</name>
    <dbReference type="NCBI Taxonomy" id="2778369"/>
    <lineage>
        <taxon>Bacteria</taxon>
        <taxon>Bacillati</taxon>
        <taxon>Chloroflexota</taxon>
        <taxon>Ktedonobacteria</taxon>
        <taxon>Ktedonobacterales</taxon>
        <taxon>Reticulibacteraceae</taxon>
        <taxon>Reticulibacter</taxon>
    </lineage>
</organism>